<dbReference type="SMART" id="SM00418">
    <property type="entry name" value="HTH_ARSR"/>
    <property type="match status" value="1"/>
</dbReference>
<protein>
    <recommendedName>
        <fullName evidence="4">HTH arsR-type domain-containing protein</fullName>
    </recommendedName>
</protein>
<dbReference type="PANTHER" id="PTHR43132">
    <property type="entry name" value="ARSENICAL RESISTANCE OPERON REPRESSOR ARSR-RELATED"/>
    <property type="match status" value="1"/>
</dbReference>
<name>A0A5P2AVB6_STRVZ</name>
<keyword evidence="1" id="KW-0805">Transcription regulation</keyword>
<dbReference type="Gene3D" id="1.10.10.10">
    <property type="entry name" value="Winged helix-like DNA-binding domain superfamily/Winged helix DNA-binding domain"/>
    <property type="match status" value="1"/>
</dbReference>
<gene>
    <name evidence="5" type="ORF">DEJ46_23685</name>
</gene>
<dbReference type="AlphaFoldDB" id="A0A5P2AVB6"/>
<dbReference type="PANTHER" id="PTHR43132:SF8">
    <property type="entry name" value="HTH-TYPE TRANSCRIPTIONAL REGULATOR KMTR"/>
    <property type="match status" value="1"/>
</dbReference>
<proteinExistence type="predicted"/>
<evidence type="ECO:0000313" key="5">
    <source>
        <dbReference type="EMBL" id="QES21737.1"/>
    </source>
</evidence>
<dbReference type="SUPFAM" id="SSF46785">
    <property type="entry name" value="Winged helix' DNA-binding domain"/>
    <property type="match status" value="1"/>
</dbReference>
<dbReference type="CDD" id="cd00090">
    <property type="entry name" value="HTH_ARSR"/>
    <property type="match status" value="1"/>
</dbReference>
<reference evidence="5 6" key="1">
    <citation type="submission" date="2018-05" db="EMBL/GenBank/DDBJ databases">
        <title>Streptomyces venezuelae.</title>
        <authorList>
            <person name="Kim W."/>
            <person name="Lee N."/>
            <person name="Cho B.-K."/>
        </authorList>
    </citation>
    <scope>NUCLEOTIDE SEQUENCE [LARGE SCALE GENOMIC DNA]</scope>
    <source>
        <strain evidence="5 6">ATCC 15068</strain>
    </source>
</reference>
<evidence type="ECO:0000256" key="2">
    <source>
        <dbReference type="ARBA" id="ARBA00023125"/>
    </source>
</evidence>
<dbReference type="Pfam" id="PF01022">
    <property type="entry name" value="HTH_5"/>
    <property type="match status" value="1"/>
</dbReference>
<keyword evidence="2" id="KW-0238">DNA-binding</keyword>
<evidence type="ECO:0000256" key="1">
    <source>
        <dbReference type="ARBA" id="ARBA00023015"/>
    </source>
</evidence>
<dbReference type="EMBL" id="CP029194">
    <property type="protein sequence ID" value="QES21737.1"/>
    <property type="molecule type" value="Genomic_DNA"/>
</dbReference>
<evidence type="ECO:0000259" key="4">
    <source>
        <dbReference type="PROSITE" id="PS50987"/>
    </source>
</evidence>
<evidence type="ECO:0000256" key="3">
    <source>
        <dbReference type="ARBA" id="ARBA00023163"/>
    </source>
</evidence>
<accession>A0A5P2AVB6</accession>
<dbReference type="GO" id="GO:0003677">
    <property type="term" value="F:DNA binding"/>
    <property type="evidence" value="ECO:0007669"/>
    <property type="project" value="UniProtKB-KW"/>
</dbReference>
<feature type="domain" description="HTH arsR-type" evidence="4">
    <location>
        <begin position="244"/>
        <end position="338"/>
    </location>
</feature>
<dbReference type="Proteomes" id="UP000324106">
    <property type="component" value="Chromosome"/>
</dbReference>
<organism evidence="5 6">
    <name type="scientific">Streptomyces venezuelae</name>
    <dbReference type="NCBI Taxonomy" id="54571"/>
    <lineage>
        <taxon>Bacteria</taxon>
        <taxon>Bacillati</taxon>
        <taxon>Actinomycetota</taxon>
        <taxon>Actinomycetes</taxon>
        <taxon>Kitasatosporales</taxon>
        <taxon>Streptomycetaceae</taxon>
        <taxon>Streptomyces</taxon>
    </lineage>
</organism>
<evidence type="ECO:0000313" key="6">
    <source>
        <dbReference type="Proteomes" id="UP000324106"/>
    </source>
</evidence>
<dbReference type="InterPro" id="IPR011991">
    <property type="entry name" value="ArsR-like_HTH"/>
</dbReference>
<dbReference type="InterPro" id="IPR001845">
    <property type="entry name" value="HTH_ArsR_DNA-bd_dom"/>
</dbReference>
<dbReference type="OrthoDB" id="3460651at2"/>
<sequence>MRAAAPTDRVALRIASSRLWEIYGSIGLLAAHRGLVPWPYAHWAKAARRSLSRSEVTIPGWLVHLFRTGGGSLPPFLLAVPAEDGPDLSEELATLATVCPSRVRAELEQRFPQGVPAEVRPLYADPAARVAELRAFLPRYWQTALAPYAAALRAATEEDVLRRARTLATEGPEAVLDAVGGIAVPGGVAVPGVMAVSGVSRLVLVPLLFGRGAPFFTSAPDGSEAALSYPVEGSAALVGEAPAERRADAPVRGDRLEILLGRSRAGVVRALVTPTTTSDLATALGLAPSTVSQHLTALVAAGVVRRHRAGVRVLYELDRPGAVLLRHLDHTRGAPAVR</sequence>
<dbReference type="InterPro" id="IPR036390">
    <property type="entry name" value="WH_DNA-bd_sf"/>
</dbReference>
<dbReference type="InterPro" id="IPR012318">
    <property type="entry name" value="HTH_CRP"/>
</dbReference>
<dbReference type="InterPro" id="IPR036388">
    <property type="entry name" value="WH-like_DNA-bd_sf"/>
</dbReference>
<dbReference type="PROSITE" id="PS50987">
    <property type="entry name" value="HTH_ARSR_2"/>
    <property type="match status" value="1"/>
</dbReference>
<dbReference type="InterPro" id="IPR051011">
    <property type="entry name" value="Metal_resp_trans_reg"/>
</dbReference>
<keyword evidence="3" id="KW-0804">Transcription</keyword>
<dbReference type="GO" id="GO:0003700">
    <property type="term" value="F:DNA-binding transcription factor activity"/>
    <property type="evidence" value="ECO:0007669"/>
    <property type="project" value="InterPro"/>
</dbReference>
<dbReference type="SMART" id="SM00419">
    <property type="entry name" value="HTH_CRP"/>
    <property type="match status" value="1"/>
</dbReference>
<dbReference type="RefSeq" id="WP_150269425.1">
    <property type="nucleotide sequence ID" value="NZ_CP029194.1"/>
</dbReference>